<dbReference type="GO" id="GO:0004239">
    <property type="term" value="F:initiator methionyl aminopeptidase activity"/>
    <property type="evidence" value="ECO:0007669"/>
    <property type="project" value="UniProtKB-UniRule"/>
</dbReference>
<dbReference type="InterPro" id="IPR001714">
    <property type="entry name" value="Pept_M24_MAP"/>
</dbReference>
<evidence type="ECO:0000256" key="1">
    <source>
        <dbReference type="ARBA" id="ARBA00002521"/>
    </source>
</evidence>
<feature type="binding site" evidence="6">
    <location>
        <position position="173"/>
    </location>
    <ligand>
        <name>substrate</name>
    </ligand>
</feature>
<dbReference type="HAMAP" id="MF_01974">
    <property type="entry name" value="MetAP_1"/>
    <property type="match status" value="1"/>
</dbReference>
<feature type="binding site" evidence="6">
    <location>
        <position position="201"/>
    </location>
    <ligand>
        <name>a divalent metal cation</name>
        <dbReference type="ChEBI" id="CHEBI:60240"/>
        <label>1</label>
    </ligand>
</feature>
<evidence type="ECO:0000256" key="6">
    <source>
        <dbReference type="HAMAP-Rule" id="MF_01974"/>
    </source>
</evidence>
<comment type="cofactor">
    <cofactor evidence="6">
        <name>Co(2+)</name>
        <dbReference type="ChEBI" id="CHEBI:48828"/>
    </cofactor>
    <cofactor evidence="6">
        <name>Zn(2+)</name>
        <dbReference type="ChEBI" id="CHEBI:29105"/>
    </cofactor>
    <cofactor evidence="6">
        <name>Mn(2+)</name>
        <dbReference type="ChEBI" id="CHEBI:29035"/>
    </cofactor>
    <cofactor evidence="6">
        <name>Fe(2+)</name>
        <dbReference type="ChEBI" id="CHEBI:29033"/>
    </cofactor>
    <text evidence="6">Binds 2 divalent metal cations per subunit. Has a high-affinity and a low affinity metal-binding site. The true nature of the physiological cofactor is under debate. The enzyme is active with cobalt, zinc, manganese or divalent iron ions. Most likely, methionine aminopeptidases function as mononuclear Fe(2+)-metalloproteases under physiological conditions, and the catalytically relevant metal-binding site has been assigned to the histidine-containing high-affinity site.</text>
</comment>
<gene>
    <name evidence="6" type="primary">map</name>
    <name evidence="9" type="ORF">SAMN06295937_1008147</name>
</gene>
<evidence type="ECO:0000256" key="4">
    <source>
        <dbReference type="ARBA" id="ARBA00022723"/>
    </source>
</evidence>
<feature type="binding site" evidence="6">
    <location>
        <position position="271"/>
    </location>
    <ligand>
        <name>substrate</name>
    </ligand>
</feature>
<comment type="catalytic activity">
    <reaction evidence="6 7">
        <text>Release of N-terminal amino acids, preferentially methionine, from peptides and arylamides.</text>
        <dbReference type="EC" id="3.4.11.18"/>
    </reaction>
</comment>
<reference evidence="10" key="1">
    <citation type="submission" date="2017-02" db="EMBL/GenBank/DDBJ databases">
        <authorList>
            <person name="Varghese N."/>
            <person name="Submissions S."/>
        </authorList>
    </citation>
    <scope>NUCLEOTIDE SEQUENCE [LARGE SCALE GENOMIC DNA]</scope>
    <source>
        <strain evidence="10">R11H</strain>
    </source>
</reference>
<comment type="function">
    <text evidence="1 6">Removes the N-terminal methionine from nascent proteins. The N-terminal methionine is often cleaved when the second residue in the primary sequence is small and uncharged (Met-Ala-, Cys, Gly, Pro, Ser, Thr, or Val). Requires deformylation of the N(alpha)-formylated initiator methionine before it can be hydrolyzed.</text>
</comment>
<dbReference type="Pfam" id="PF00557">
    <property type="entry name" value="Peptidase_M24"/>
    <property type="match status" value="1"/>
</dbReference>
<dbReference type="PRINTS" id="PR00599">
    <property type="entry name" value="MAPEPTIDASE"/>
</dbReference>
<evidence type="ECO:0000256" key="3">
    <source>
        <dbReference type="ARBA" id="ARBA00022670"/>
    </source>
</evidence>
<dbReference type="GO" id="GO:0046872">
    <property type="term" value="F:metal ion binding"/>
    <property type="evidence" value="ECO:0007669"/>
    <property type="project" value="UniProtKB-UniRule"/>
</dbReference>
<dbReference type="Gene3D" id="3.90.230.10">
    <property type="entry name" value="Creatinase/methionine aminopeptidase superfamily"/>
    <property type="match status" value="1"/>
</dbReference>
<dbReference type="InterPro" id="IPR000994">
    <property type="entry name" value="Pept_M24"/>
</dbReference>
<name>A0A1T5C3D1_9SPHN</name>
<dbReference type="AlphaFoldDB" id="A0A1T5C3D1"/>
<feature type="binding site" evidence="6">
    <location>
        <position position="297"/>
    </location>
    <ligand>
        <name>a divalent metal cation</name>
        <dbReference type="ChEBI" id="CHEBI:60240"/>
        <label>2</label>
        <note>catalytic</note>
    </ligand>
</feature>
<dbReference type="GO" id="GO:0005829">
    <property type="term" value="C:cytosol"/>
    <property type="evidence" value="ECO:0007669"/>
    <property type="project" value="TreeGrafter"/>
</dbReference>
<dbReference type="EC" id="3.4.11.18" evidence="6 7"/>
<feature type="binding site" evidence="6">
    <location>
        <position position="190"/>
    </location>
    <ligand>
        <name>a divalent metal cation</name>
        <dbReference type="ChEBI" id="CHEBI:60240"/>
        <label>1</label>
    </ligand>
</feature>
<feature type="domain" description="Peptidase M24" evidence="8">
    <location>
        <begin position="108"/>
        <end position="335"/>
    </location>
</feature>
<keyword evidence="2 6" id="KW-0031">Aminopeptidase</keyword>
<feature type="binding site" evidence="6">
    <location>
        <position position="201"/>
    </location>
    <ligand>
        <name>a divalent metal cation</name>
        <dbReference type="ChEBI" id="CHEBI:60240"/>
        <label>2</label>
        <note>catalytic</note>
    </ligand>
</feature>
<keyword evidence="4 6" id="KW-0479">Metal-binding</keyword>
<protein>
    <recommendedName>
        <fullName evidence="6 7">Methionine aminopeptidase</fullName>
        <shortName evidence="6">MAP</shortName>
        <shortName evidence="6">MetAP</shortName>
        <ecNumber evidence="6 7">3.4.11.18</ecNumber>
    </recommendedName>
    <alternativeName>
        <fullName evidence="6">Peptidase M</fullName>
    </alternativeName>
</protein>
<feature type="binding site" evidence="6">
    <location>
        <position position="328"/>
    </location>
    <ligand>
        <name>a divalent metal cation</name>
        <dbReference type="ChEBI" id="CHEBI:60240"/>
        <label>2</label>
        <note>catalytic</note>
    </ligand>
</feature>
<dbReference type="CDD" id="cd01086">
    <property type="entry name" value="MetAP1"/>
    <property type="match status" value="1"/>
</dbReference>
<dbReference type="SUPFAM" id="SSF55920">
    <property type="entry name" value="Creatinase/aminopeptidase"/>
    <property type="match status" value="1"/>
</dbReference>
<dbReference type="InterPro" id="IPR036005">
    <property type="entry name" value="Creatinase/aminopeptidase-like"/>
</dbReference>
<organism evidence="9 10">
    <name type="scientific">Sphingopyxis flava</name>
    <dbReference type="NCBI Taxonomy" id="1507287"/>
    <lineage>
        <taxon>Bacteria</taxon>
        <taxon>Pseudomonadati</taxon>
        <taxon>Pseudomonadota</taxon>
        <taxon>Alphaproteobacteria</taxon>
        <taxon>Sphingomonadales</taxon>
        <taxon>Sphingomonadaceae</taxon>
        <taxon>Sphingopyxis</taxon>
    </lineage>
</organism>
<evidence type="ECO:0000256" key="5">
    <source>
        <dbReference type="ARBA" id="ARBA00022801"/>
    </source>
</evidence>
<evidence type="ECO:0000256" key="2">
    <source>
        <dbReference type="ARBA" id="ARBA00022438"/>
    </source>
</evidence>
<keyword evidence="5 6" id="KW-0378">Hydrolase</keyword>
<keyword evidence="10" id="KW-1185">Reference proteome</keyword>
<comment type="subunit">
    <text evidence="6">Monomer.</text>
</comment>
<dbReference type="PANTHER" id="PTHR43330:SF27">
    <property type="entry name" value="METHIONINE AMINOPEPTIDASE"/>
    <property type="match status" value="1"/>
</dbReference>
<feature type="binding site" evidence="6">
    <location>
        <position position="328"/>
    </location>
    <ligand>
        <name>a divalent metal cation</name>
        <dbReference type="ChEBI" id="CHEBI:60240"/>
        <label>1</label>
    </ligand>
</feature>
<evidence type="ECO:0000313" key="10">
    <source>
        <dbReference type="Proteomes" id="UP000190044"/>
    </source>
</evidence>
<dbReference type="NCBIfam" id="TIGR00500">
    <property type="entry name" value="met_pdase_I"/>
    <property type="match status" value="1"/>
</dbReference>
<evidence type="ECO:0000256" key="7">
    <source>
        <dbReference type="RuleBase" id="RU003653"/>
    </source>
</evidence>
<accession>A0A1T5C3D1</accession>
<dbReference type="GO" id="GO:0006508">
    <property type="term" value="P:proteolysis"/>
    <property type="evidence" value="ECO:0007669"/>
    <property type="project" value="UniProtKB-KW"/>
</dbReference>
<dbReference type="GO" id="GO:0070006">
    <property type="term" value="F:metalloaminopeptidase activity"/>
    <property type="evidence" value="ECO:0007669"/>
    <property type="project" value="UniProtKB-UniRule"/>
</dbReference>
<dbReference type="EMBL" id="FUYP01000008">
    <property type="protein sequence ID" value="SKB53897.1"/>
    <property type="molecule type" value="Genomic_DNA"/>
</dbReference>
<evidence type="ECO:0000313" key="9">
    <source>
        <dbReference type="EMBL" id="SKB53897.1"/>
    </source>
</evidence>
<evidence type="ECO:0000259" key="8">
    <source>
        <dbReference type="Pfam" id="PF00557"/>
    </source>
</evidence>
<sequence length="354" mass="38656">MHSVRPYNHRWFPSGSYIDSNRIIPRIADGFFLPAPPVFEKVPGATDFLLVTDWAPSGPDIAPLAFRRHMAYIPPMYDYISVTTADAAAPTPVRDGTIKLHDAAGFAGMRKAGRLSAEILDALVPFIQPGVTTAAIDDLVRTMMLEGGGIPATLGYRGFTHSCCTSINHVVCHGIPDDKPLREGDIINVDVTSIVDGWHGDTSRMYLVGDVPIKARRLVEVTYECLMLGIEQAKPGNRMGDVAHAIQSHAERHRYSVVRDFCGHGLGQMFHDAPEVVHAGRPGTGPELKPGMFFTIEPMINTGKYAVKMLPDGWTAVTRDRSLSAQFEHSIGITEDGCEIFTASPKGLNAPPWQ</sequence>
<feature type="binding site" evidence="6">
    <location>
        <position position="264"/>
    </location>
    <ligand>
        <name>a divalent metal cation</name>
        <dbReference type="ChEBI" id="CHEBI:60240"/>
        <label>2</label>
        <note>catalytic</note>
    </ligand>
</feature>
<dbReference type="InterPro" id="IPR002467">
    <property type="entry name" value="Pept_M24A_MAP1"/>
</dbReference>
<keyword evidence="3 6" id="KW-0645">Protease</keyword>
<proteinExistence type="inferred from homology"/>
<comment type="similarity">
    <text evidence="6">Belongs to the peptidase M24A family. Methionine aminopeptidase type 1 subfamily.</text>
</comment>
<dbReference type="Proteomes" id="UP000190044">
    <property type="component" value="Unassembled WGS sequence"/>
</dbReference>
<dbReference type="PANTHER" id="PTHR43330">
    <property type="entry name" value="METHIONINE AMINOPEPTIDASE"/>
    <property type="match status" value="1"/>
</dbReference>